<proteinExistence type="predicted"/>
<dbReference type="VEuPathDB" id="FungiDB:BO71DRAFT_140306"/>
<dbReference type="EMBL" id="KZ825826">
    <property type="protein sequence ID" value="PYH97337.1"/>
    <property type="molecule type" value="Genomic_DNA"/>
</dbReference>
<organism evidence="2 3">
    <name type="scientific">Aspergillus ellipticus CBS 707.79</name>
    <dbReference type="NCBI Taxonomy" id="1448320"/>
    <lineage>
        <taxon>Eukaryota</taxon>
        <taxon>Fungi</taxon>
        <taxon>Dikarya</taxon>
        <taxon>Ascomycota</taxon>
        <taxon>Pezizomycotina</taxon>
        <taxon>Eurotiomycetes</taxon>
        <taxon>Eurotiomycetidae</taxon>
        <taxon>Eurotiales</taxon>
        <taxon>Aspergillaceae</taxon>
        <taxon>Aspergillus</taxon>
        <taxon>Aspergillus subgen. Circumdati</taxon>
    </lineage>
</organism>
<feature type="chain" id="PRO_5016289206" evidence="1">
    <location>
        <begin position="19"/>
        <end position="136"/>
    </location>
</feature>
<evidence type="ECO:0000313" key="2">
    <source>
        <dbReference type="EMBL" id="PYH97337.1"/>
    </source>
</evidence>
<sequence length="136" mass="14532">MQLKSILLAVALSASASAYSIKGYTEKDCKGSGEDNQGSGAQECKTLTSSSYKSLKASPGDYVLTAYTGSCSESSGVYNPTEGYALQPGKCVNGDFGGYEAQFIPISKRDNITHPIDEELIAAYYAEFPEELDELK</sequence>
<accession>A0A319DTC0</accession>
<reference evidence="2 3" key="1">
    <citation type="submission" date="2018-02" db="EMBL/GenBank/DDBJ databases">
        <title>The genomes of Aspergillus section Nigri reveals drivers in fungal speciation.</title>
        <authorList>
            <consortium name="DOE Joint Genome Institute"/>
            <person name="Vesth T.C."/>
            <person name="Nybo J."/>
            <person name="Theobald S."/>
            <person name="Brandl J."/>
            <person name="Frisvad J.C."/>
            <person name="Nielsen K.F."/>
            <person name="Lyhne E.K."/>
            <person name="Kogle M.E."/>
            <person name="Kuo A."/>
            <person name="Riley R."/>
            <person name="Clum A."/>
            <person name="Nolan M."/>
            <person name="Lipzen A."/>
            <person name="Salamov A."/>
            <person name="Henrissat B."/>
            <person name="Wiebenga A."/>
            <person name="De vries R.P."/>
            <person name="Grigoriev I.V."/>
            <person name="Mortensen U.H."/>
            <person name="Andersen M.R."/>
            <person name="Baker S.E."/>
        </authorList>
    </citation>
    <scope>NUCLEOTIDE SEQUENCE [LARGE SCALE GENOMIC DNA]</scope>
    <source>
        <strain evidence="2 3">CBS 707.79</strain>
    </source>
</reference>
<keyword evidence="3" id="KW-1185">Reference proteome</keyword>
<name>A0A319DTC0_9EURO</name>
<keyword evidence="1" id="KW-0732">Signal</keyword>
<evidence type="ECO:0000256" key="1">
    <source>
        <dbReference type="SAM" id="SignalP"/>
    </source>
</evidence>
<feature type="signal peptide" evidence="1">
    <location>
        <begin position="1"/>
        <end position="18"/>
    </location>
</feature>
<dbReference type="AlphaFoldDB" id="A0A319DTC0"/>
<dbReference type="OrthoDB" id="4502451at2759"/>
<dbReference type="Proteomes" id="UP000247810">
    <property type="component" value="Unassembled WGS sequence"/>
</dbReference>
<gene>
    <name evidence="2" type="ORF">BO71DRAFT_140306</name>
</gene>
<evidence type="ECO:0000313" key="3">
    <source>
        <dbReference type="Proteomes" id="UP000247810"/>
    </source>
</evidence>
<protein>
    <submittedName>
        <fullName evidence="2">Uncharacterized protein</fullName>
    </submittedName>
</protein>